<dbReference type="GO" id="GO:0008234">
    <property type="term" value="F:cysteine-type peptidase activity"/>
    <property type="evidence" value="ECO:0007669"/>
    <property type="project" value="InterPro"/>
</dbReference>
<reference evidence="16" key="2">
    <citation type="journal article" date="2021" name="Front. Microbiol.">
        <title>Generation of Tetracycline and Rifamycin Resistant Chlamydia Suis Recombinants.</title>
        <authorList>
            <person name="Marti H."/>
            <person name="Bommana S."/>
            <person name="Read T.D."/>
            <person name="Pesch T."/>
            <person name="Prahauser B."/>
            <person name="Dean D."/>
            <person name="Borel N."/>
        </authorList>
    </citation>
    <scope>NUCLEOTIDE SEQUENCE</scope>
    <source>
        <strain evidence="16">208.1</strain>
    </source>
</reference>
<gene>
    <name evidence="15" type="primary">hypothetical protein</name>
    <name evidence="15" type="ORF">Chls_281</name>
    <name evidence="16" type="ORF">INQ84_02575</name>
</gene>
<evidence type="ECO:0000256" key="8">
    <source>
        <dbReference type="ARBA" id="ARBA00022801"/>
    </source>
</evidence>
<reference evidence="15 17" key="1">
    <citation type="submission" date="2019-01" db="EMBL/GenBank/DDBJ databases">
        <title>Whole genome sequencing and annotation enables comparative genome analysis that reveals unique features of the Chlamydia suis R19 Genome.</title>
        <authorList>
            <person name="Dimond Z.E."/>
        </authorList>
    </citation>
    <scope>NUCLEOTIDE SEQUENCE [LARGE SCALE GENOMIC DNA]</scope>
    <source>
        <strain evidence="15 17">R19</strain>
    </source>
</reference>
<dbReference type="SUPFAM" id="SSF54001">
    <property type="entry name" value="Cysteine proteinases"/>
    <property type="match status" value="1"/>
</dbReference>
<evidence type="ECO:0000256" key="7">
    <source>
        <dbReference type="ARBA" id="ARBA00022786"/>
    </source>
</evidence>
<dbReference type="Proteomes" id="UP000512184">
    <property type="component" value="Chromosome"/>
</dbReference>
<keyword evidence="6 13" id="KW-0812">Transmembrane</keyword>
<keyword evidence="17" id="KW-1185">Reference proteome</keyword>
<dbReference type="Gene3D" id="3.40.395.10">
    <property type="entry name" value="Adenoviral Proteinase, Chain A"/>
    <property type="match status" value="1"/>
</dbReference>
<keyword evidence="11 13" id="KW-0472">Membrane</keyword>
<feature type="transmembrane region" description="Helical" evidence="13">
    <location>
        <begin position="41"/>
        <end position="61"/>
    </location>
</feature>
<dbReference type="AlphaFoldDB" id="A0AAQ0EM22"/>
<keyword evidence="7" id="KW-0833">Ubl conjugation pathway</keyword>
<dbReference type="GO" id="GO:0006508">
    <property type="term" value="P:proteolysis"/>
    <property type="evidence" value="ECO:0007669"/>
    <property type="project" value="UniProtKB-KW"/>
</dbReference>
<keyword evidence="9 13" id="KW-1133">Transmembrane helix</keyword>
<evidence type="ECO:0000256" key="12">
    <source>
        <dbReference type="SAM" id="MobiDB-lite"/>
    </source>
</evidence>
<evidence type="ECO:0000313" key="16">
    <source>
        <dbReference type="EMBL" id="QYC74001.1"/>
    </source>
</evidence>
<dbReference type="InterPro" id="IPR038765">
    <property type="entry name" value="Papain-like_cys_pep_sf"/>
</dbReference>
<feature type="region of interest" description="Disordered" evidence="12">
    <location>
        <begin position="1"/>
        <end position="20"/>
    </location>
</feature>
<organism evidence="16 18">
    <name type="scientific">Chlamydia suis</name>
    <dbReference type="NCBI Taxonomy" id="83559"/>
    <lineage>
        <taxon>Bacteria</taxon>
        <taxon>Pseudomonadati</taxon>
        <taxon>Chlamydiota</taxon>
        <taxon>Chlamydiia</taxon>
        <taxon>Chlamydiales</taxon>
        <taxon>Chlamydiaceae</taxon>
        <taxon>Chlamydia/Chlamydophila group</taxon>
        <taxon>Chlamydia</taxon>
    </lineage>
</organism>
<dbReference type="Pfam" id="PF02902">
    <property type="entry name" value="Peptidase_C48"/>
    <property type="match status" value="1"/>
</dbReference>
<protein>
    <submittedName>
        <fullName evidence="16">Deubiquitinase and deneddylase Dub2</fullName>
    </submittedName>
</protein>
<keyword evidence="4" id="KW-0964">Secreted</keyword>
<evidence type="ECO:0000256" key="11">
    <source>
        <dbReference type="ARBA" id="ARBA00023136"/>
    </source>
</evidence>
<dbReference type="InterPro" id="IPR003653">
    <property type="entry name" value="Peptidase_C48_C"/>
</dbReference>
<evidence type="ECO:0000313" key="17">
    <source>
        <dbReference type="Proteomes" id="UP000512184"/>
    </source>
</evidence>
<dbReference type="Proteomes" id="UP000825134">
    <property type="component" value="Chromosome"/>
</dbReference>
<evidence type="ECO:0000313" key="15">
    <source>
        <dbReference type="EMBL" id="QHP83156.1"/>
    </source>
</evidence>
<dbReference type="GO" id="GO:0016020">
    <property type="term" value="C:membrane"/>
    <property type="evidence" value="ECO:0007669"/>
    <property type="project" value="UniProtKB-SubCell"/>
</dbReference>
<dbReference type="EMBL" id="CP035278">
    <property type="protein sequence ID" value="QHP83156.1"/>
    <property type="molecule type" value="Genomic_DNA"/>
</dbReference>
<evidence type="ECO:0000256" key="5">
    <source>
        <dbReference type="ARBA" id="ARBA00022670"/>
    </source>
</evidence>
<feature type="domain" description="Ubiquitin-like protease family profile" evidence="14">
    <location>
        <begin position="202"/>
        <end position="314"/>
    </location>
</feature>
<evidence type="ECO:0000256" key="9">
    <source>
        <dbReference type="ARBA" id="ARBA00022989"/>
    </source>
</evidence>
<sequence>MQITSNQPQQKSYPSSPENPCSKNIHTSFKDAPLAVKITRVVLAIFLVIFSCGLILCAYSFRDLLDIDCTSQHPSQQVGNLLQHLDDFVAGPLPIWDNTQLFQFSCLMHERHPHVLPIDICSPVTKFNCNEHICSTILSKQLLKGTGDCNGFCPPTCAPENYQWLLSGATLFPFILWHDPSAPTQEAMLAKMDQMISSGRVGNSHWILVLVDLSRRSIVFFDSLYNYMDSPQNVQSQLEELADSLGNIYPPEECSCEEALLSPFQINIVSITMKVQTPGEFSCGAWCCRVLQWYLENPEFSLEEKVSQDISQRKIQLAQFIRSSQEGMSKYSSLSWPSL</sequence>
<evidence type="ECO:0000256" key="4">
    <source>
        <dbReference type="ARBA" id="ARBA00022525"/>
    </source>
</evidence>
<evidence type="ECO:0000256" key="13">
    <source>
        <dbReference type="SAM" id="Phobius"/>
    </source>
</evidence>
<evidence type="ECO:0000256" key="10">
    <source>
        <dbReference type="ARBA" id="ARBA00023026"/>
    </source>
</evidence>
<dbReference type="GO" id="GO:0005576">
    <property type="term" value="C:extracellular region"/>
    <property type="evidence" value="ECO:0007669"/>
    <property type="project" value="UniProtKB-SubCell"/>
</dbReference>
<dbReference type="EMBL" id="CP063185">
    <property type="protein sequence ID" value="QYC74001.1"/>
    <property type="molecule type" value="Genomic_DNA"/>
</dbReference>
<evidence type="ECO:0000313" key="18">
    <source>
        <dbReference type="Proteomes" id="UP000825134"/>
    </source>
</evidence>
<evidence type="ECO:0000256" key="3">
    <source>
        <dbReference type="ARBA" id="ARBA00004613"/>
    </source>
</evidence>
<dbReference type="GO" id="GO:0043657">
    <property type="term" value="C:host cell"/>
    <property type="evidence" value="ECO:0007669"/>
    <property type="project" value="UniProtKB-SubCell"/>
</dbReference>
<comment type="subcellular location">
    <subcellularLocation>
        <location evidence="2">Host cell</location>
    </subcellularLocation>
    <subcellularLocation>
        <location evidence="1">Membrane</location>
        <topology evidence="1">Single-pass membrane protein</topology>
    </subcellularLocation>
    <subcellularLocation>
        <location evidence="3">Secreted</location>
    </subcellularLocation>
</comment>
<keyword evidence="5" id="KW-0645">Protease</keyword>
<accession>A0AAQ0EM22</accession>
<evidence type="ECO:0000256" key="6">
    <source>
        <dbReference type="ARBA" id="ARBA00022692"/>
    </source>
</evidence>
<evidence type="ECO:0000259" key="14">
    <source>
        <dbReference type="Pfam" id="PF02902"/>
    </source>
</evidence>
<evidence type="ECO:0000256" key="1">
    <source>
        <dbReference type="ARBA" id="ARBA00004167"/>
    </source>
</evidence>
<proteinExistence type="predicted"/>
<name>A0AAQ0EM22_9CHLA</name>
<keyword evidence="8" id="KW-0378">Hydrolase</keyword>
<keyword evidence="10" id="KW-0843">Virulence</keyword>
<dbReference type="RefSeq" id="WP_181389216.1">
    <property type="nucleotide sequence ID" value="NZ_CP035278.1"/>
</dbReference>
<evidence type="ECO:0000256" key="2">
    <source>
        <dbReference type="ARBA" id="ARBA00004340"/>
    </source>
</evidence>